<evidence type="ECO:0000313" key="3">
    <source>
        <dbReference type="Proteomes" id="UP000009877"/>
    </source>
</evidence>
<accession>M2XVH1</accession>
<reference evidence="2 3" key="1">
    <citation type="journal article" date="2014" name="Genome Announc.">
        <title>Draft Genome Sequence of Kocuria palustris PEL.</title>
        <authorList>
            <person name="Sharma G."/>
            <person name="Khatri I."/>
            <person name="Subramanian S."/>
        </authorList>
    </citation>
    <scope>NUCLEOTIDE SEQUENCE [LARGE SCALE GENOMIC DNA]</scope>
    <source>
        <strain evidence="2 3">PEL</strain>
    </source>
</reference>
<gene>
    <name evidence="2" type="ORF">C884_02415</name>
</gene>
<proteinExistence type="predicted"/>
<evidence type="ECO:0008006" key="4">
    <source>
        <dbReference type="Google" id="ProtNLM"/>
    </source>
</evidence>
<keyword evidence="1" id="KW-0472">Membrane</keyword>
<keyword evidence="1" id="KW-0812">Transmembrane</keyword>
<organism evidence="2 3">
    <name type="scientific">Kocuria palustris PEL</name>
    <dbReference type="NCBI Taxonomy" id="1236550"/>
    <lineage>
        <taxon>Bacteria</taxon>
        <taxon>Bacillati</taxon>
        <taxon>Actinomycetota</taxon>
        <taxon>Actinomycetes</taxon>
        <taxon>Micrococcales</taxon>
        <taxon>Micrococcaceae</taxon>
        <taxon>Kocuria</taxon>
    </lineage>
</organism>
<dbReference type="GeneID" id="93315357"/>
<dbReference type="AlphaFoldDB" id="M2XVH1"/>
<feature type="transmembrane region" description="Helical" evidence="1">
    <location>
        <begin position="40"/>
        <end position="60"/>
    </location>
</feature>
<dbReference type="RefSeq" id="WP_006214471.1">
    <property type="nucleotide sequence ID" value="NZ_ANHZ02000008.1"/>
</dbReference>
<dbReference type="EMBL" id="ANHZ02000008">
    <property type="protein sequence ID" value="EME36808.1"/>
    <property type="molecule type" value="Genomic_DNA"/>
</dbReference>
<keyword evidence="1" id="KW-1133">Transmembrane helix</keyword>
<feature type="transmembrane region" description="Helical" evidence="1">
    <location>
        <begin position="72"/>
        <end position="92"/>
    </location>
</feature>
<feature type="transmembrane region" description="Helical" evidence="1">
    <location>
        <begin position="99"/>
        <end position="122"/>
    </location>
</feature>
<keyword evidence="3" id="KW-1185">Reference proteome</keyword>
<sequence length="123" mass="13598">MLWGYDGWFWASVVLGGLSTLICAVEALRKRPPGDATQGSVLVLEAFLLVYLIGSIFLGILGPAASGSALEYWGYLLTALLIPAGTFIWSLVERSSWSNWILAATGPTIIVMVYRMNFIWYYQ</sequence>
<name>M2XVH1_9MICC</name>
<comment type="caution">
    <text evidence="2">The sequence shown here is derived from an EMBL/GenBank/DDBJ whole genome shotgun (WGS) entry which is preliminary data.</text>
</comment>
<dbReference type="Proteomes" id="UP000009877">
    <property type="component" value="Unassembled WGS sequence"/>
</dbReference>
<dbReference type="STRING" id="71999.KPaMU14_08115"/>
<evidence type="ECO:0000256" key="1">
    <source>
        <dbReference type="SAM" id="Phobius"/>
    </source>
</evidence>
<evidence type="ECO:0000313" key="2">
    <source>
        <dbReference type="EMBL" id="EME36808.1"/>
    </source>
</evidence>
<protein>
    <recommendedName>
        <fullName evidence="4">Integral membrane protein</fullName>
    </recommendedName>
</protein>
<feature type="transmembrane region" description="Helical" evidence="1">
    <location>
        <begin position="7"/>
        <end position="28"/>
    </location>
</feature>